<name>A0A822XJK4_NELNU</name>
<keyword evidence="2" id="KW-1185">Reference proteome</keyword>
<evidence type="ECO:0000313" key="1">
    <source>
        <dbReference type="EMBL" id="DAD21714.1"/>
    </source>
</evidence>
<reference evidence="1 2" key="1">
    <citation type="journal article" date="2020" name="Mol. Biol. Evol.">
        <title>Distinct Expression and Methylation Patterns for Genes with Different Fates following a Single Whole-Genome Duplication in Flowering Plants.</title>
        <authorList>
            <person name="Shi T."/>
            <person name="Rahmani R.S."/>
            <person name="Gugger P.F."/>
            <person name="Wang M."/>
            <person name="Li H."/>
            <person name="Zhang Y."/>
            <person name="Li Z."/>
            <person name="Wang Q."/>
            <person name="Van de Peer Y."/>
            <person name="Marchal K."/>
            <person name="Chen J."/>
        </authorList>
    </citation>
    <scope>NUCLEOTIDE SEQUENCE [LARGE SCALE GENOMIC DNA]</scope>
    <source>
        <tissue evidence="1">Leaf</tissue>
    </source>
</reference>
<dbReference type="Proteomes" id="UP000607653">
    <property type="component" value="Unassembled WGS sequence"/>
</dbReference>
<dbReference type="AlphaFoldDB" id="A0A822XJK4"/>
<accession>A0A822XJK4</accession>
<protein>
    <submittedName>
        <fullName evidence="1">Uncharacterized protein</fullName>
    </submittedName>
</protein>
<comment type="caution">
    <text evidence="1">The sequence shown here is derived from an EMBL/GenBank/DDBJ whole genome shotgun (WGS) entry which is preliminary data.</text>
</comment>
<sequence length="96" mass="10838">MKNRCRECFSPRARSINSTSTKLQRLGIEGSVLNQKTKELGGIRTYIPLRSPSRLLLTFLSTSGGSLWEVTMVWKENFHSAKRKKKKNGAATAIRL</sequence>
<evidence type="ECO:0000313" key="2">
    <source>
        <dbReference type="Proteomes" id="UP000607653"/>
    </source>
</evidence>
<gene>
    <name evidence="1" type="ORF">HUJ06_023177</name>
</gene>
<proteinExistence type="predicted"/>
<organism evidence="1 2">
    <name type="scientific">Nelumbo nucifera</name>
    <name type="common">Sacred lotus</name>
    <dbReference type="NCBI Taxonomy" id="4432"/>
    <lineage>
        <taxon>Eukaryota</taxon>
        <taxon>Viridiplantae</taxon>
        <taxon>Streptophyta</taxon>
        <taxon>Embryophyta</taxon>
        <taxon>Tracheophyta</taxon>
        <taxon>Spermatophyta</taxon>
        <taxon>Magnoliopsida</taxon>
        <taxon>Proteales</taxon>
        <taxon>Nelumbonaceae</taxon>
        <taxon>Nelumbo</taxon>
    </lineage>
</organism>
<dbReference type="EMBL" id="DUZY01000001">
    <property type="protein sequence ID" value="DAD21714.1"/>
    <property type="molecule type" value="Genomic_DNA"/>
</dbReference>